<dbReference type="HOGENOM" id="CLU_119560_2_0_6"/>
<dbReference type="AlphaFoldDB" id="A4BDE6"/>
<protein>
    <recommendedName>
        <fullName evidence="1">DUF4440 domain-containing protein</fullName>
    </recommendedName>
</protein>
<reference evidence="2 3" key="1">
    <citation type="submission" date="2006-02" db="EMBL/GenBank/DDBJ databases">
        <authorList>
            <person name="Pinhassi J."/>
            <person name="Pedros-Alio C."/>
            <person name="Ferriera S."/>
            <person name="Johnson J."/>
            <person name="Kravitz S."/>
            <person name="Halpern A."/>
            <person name="Remington K."/>
            <person name="Beeson K."/>
            <person name="Tran B."/>
            <person name="Rogers Y.-H."/>
            <person name="Friedman R."/>
            <person name="Venter J.C."/>
        </authorList>
    </citation>
    <scope>NUCLEOTIDE SEQUENCE [LARGE SCALE GENOMIC DNA]</scope>
    <source>
        <strain evidence="2 3">MED297</strain>
    </source>
</reference>
<keyword evidence="3" id="KW-1185">Reference proteome</keyword>
<dbReference type="STRING" id="314283.MED297_06059"/>
<name>A4BDE6_9GAMM</name>
<sequence length="129" mass="14812">MTVKNQLIELETSLLTFEVRHSKERLCELIAPDFQEIGASGAYFGRDEILERLPTEQDWHATVQDFEFRELTPGLCQLIFRAFITHDKDDDGVYSLRSSLWQKNAIGWQVVFHQGTQVAPFPVTGVRVS</sequence>
<proteinExistence type="predicted"/>
<dbReference type="RefSeq" id="WP_008048439.1">
    <property type="nucleotide sequence ID" value="NZ_CH724155.1"/>
</dbReference>
<evidence type="ECO:0000259" key="1">
    <source>
        <dbReference type="Pfam" id="PF14534"/>
    </source>
</evidence>
<comment type="caution">
    <text evidence="2">The sequence shown here is derived from an EMBL/GenBank/DDBJ whole genome shotgun (WGS) entry which is preliminary data.</text>
</comment>
<evidence type="ECO:0000313" key="2">
    <source>
        <dbReference type="EMBL" id="EAR09890.1"/>
    </source>
</evidence>
<organism evidence="2 3">
    <name type="scientific">Reinekea blandensis MED297</name>
    <dbReference type="NCBI Taxonomy" id="314283"/>
    <lineage>
        <taxon>Bacteria</taxon>
        <taxon>Pseudomonadati</taxon>
        <taxon>Pseudomonadota</taxon>
        <taxon>Gammaproteobacteria</taxon>
        <taxon>Oceanospirillales</taxon>
        <taxon>Saccharospirillaceae</taxon>
        <taxon>Reinekea</taxon>
    </lineage>
</organism>
<dbReference type="Pfam" id="PF14534">
    <property type="entry name" value="DUF4440"/>
    <property type="match status" value="1"/>
</dbReference>
<dbReference type="SUPFAM" id="SSF54427">
    <property type="entry name" value="NTF2-like"/>
    <property type="match status" value="1"/>
</dbReference>
<feature type="domain" description="DUF4440" evidence="1">
    <location>
        <begin position="8"/>
        <end position="110"/>
    </location>
</feature>
<gene>
    <name evidence="2" type="ORF">MED297_06059</name>
</gene>
<dbReference type="InterPro" id="IPR032710">
    <property type="entry name" value="NTF2-like_dom_sf"/>
</dbReference>
<dbReference type="EMBL" id="AAOE01000007">
    <property type="protein sequence ID" value="EAR09890.1"/>
    <property type="molecule type" value="Genomic_DNA"/>
</dbReference>
<dbReference type="Gene3D" id="3.10.450.50">
    <property type="match status" value="1"/>
</dbReference>
<dbReference type="OrthoDB" id="121974at2"/>
<dbReference type="InterPro" id="IPR027843">
    <property type="entry name" value="DUF4440"/>
</dbReference>
<evidence type="ECO:0000313" key="3">
    <source>
        <dbReference type="Proteomes" id="UP000005953"/>
    </source>
</evidence>
<dbReference type="Proteomes" id="UP000005953">
    <property type="component" value="Unassembled WGS sequence"/>
</dbReference>
<accession>A4BDE6</accession>